<evidence type="ECO:0000313" key="2">
    <source>
        <dbReference type="EMBL" id="CAB1418935.1"/>
    </source>
</evidence>
<organism evidence="2 3">
    <name type="scientific">Pleuronectes platessa</name>
    <name type="common">European plaice</name>
    <dbReference type="NCBI Taxonomy" id="8262"/>
    <lineage>
        <taxon>Eukaryota</taxon>
        <taxon>Metazoa</taxon>
        <taxon>Chordata</taxon>
        <taxon>Craniata</taxon>
        <taxon>Vertebrata</taxon>
        <taxon>Euteleostomi</taxon>
        <taxon>Actinopterygii</taxon>
        <taxon>Neopterygii</taxon>
        <taxon>Teleostei</taxon>
        <taxon>Neoteleostei</taxon>
        <taxon>Acanthomorphata</taxon>
        <taxon>Carangaria</taxon>
        <taxon>Pleuronectiformes</taxon>
        <taxon>Pleuronectoidei</taxon>
        <taxon>Pleuronectidae</taxon>
        <taxon>Pleuronectes</taxon>
    </lineage>
</organism>
<accession>A0A9N7Y599</accession>
<reference evidence="2" key="1">
    <citation type="submission" date="2020-03" db="EMBL/GenBank/DDBJ databases">
        <authorList>
            <person name="Weist P."/>
        </authorList>
    </citation>
    <scope>NUCLEOTIDE SEQUENCE</scope>
</reference>
<dbReference type="EMBL" id="CADEAL010000350">
    <property type="protein sequence ID" value="CAB1418935.1"/>
    <property type="molecule type" value="Genomic_DNA"/>
</dbReference>
<evidence type="ECO:0000313" key="3">
    <source>
        <dbReference type="Proteomes" id="UP001153269"/>
    </source>
</evidence>
<feature type="region of interest" description="Disordered" evidence="1">
    <location>
        <begin position="1"/>
        <end position="51"/>
    </location>
</feature>
<evidence type="ECO:0000256" key="1">
    <source>
        <dbReference type="SAM" id="MobiDB-lite"/>
    </source>
</evidence>
<keyword evidence="3" id="KW-1185">Reference proteome</keyword>
<dbReference type="AlphaFoldDB" id="A0A9N7Y599"/>
<feature type="region of interest" description="Disordered" evidence="1">
    <location>
        <begin position="148"/>
        <end position="185"/>
    </location>
</feature>
<proteinExistence type="predicted"/>
<sequence length="185" mass="19793">MSALSSERSCQEHPPPEDNGQQPSEAAVTKGDSRWSTGRQRHQMGKTWKMLENKIYPHVQTSSSSSSSSSSSFIDQCRQTMTAMPLAAKPTTIITPLTESRAASLSVRATINRDSGLLSQLLGASLRVPPAVAVAEVIREKGPTRVRVAAADRRTPVPSNGPPSAPAMDTAPRSKRKKAPPPVTL</sequence>
<name>A0A9N7Y599_PLEPL</name>
<dbReference type="Proteomes" id="UP001153269">
    <property type="component" value="Unassembled WGS sequence"/>
</dbReference>
<comment type="caution">
    <text evidence="2">The sequence shown here is derived from an EMBL/GenBank/DDBJ whole genome shotgun (WGS) entry which is preliminary data.</text>
</comment>
<protein>
    <submittedName>
        <fullName evidence="2">Uncharacterized protein</fullName>
    </submittedName>
</protein>
<gene>
    <name evidence="2" type="ORF">PLEPLA_LOCUS6762</name>
</gene>